<evidence type="ECO:0000259" key="4">
    <source>
        <dbReference type="Pfam" id="PF03364"/>
    </source>
</evidence>
<evidence type="ECO:0000313" key="6">
    <source>
        <dbReference type="EMBL" id="HCT55828.1"/>
    </source>
</evidence>
<proteinExistence type="inferred from homology"/>
<gene>
    <name evidence="6" type="ORF">DGD08_01305</name>
</gene>
<organism evidence="6 7">
    <name type="scientific">Gemmatimonas aurantiaca</name>
    <dbReference type="NCBI Taxonomy" id="173480"/>
    <lineage>
        <taxon>Bacteria</taxon>
        <taxon>Pseudomonadati</taxon>
        <taxon>Gemmatimonadota</taxon>
        <taxon>Gemmatimonadia</taxon>
        <taxon>Gemmatimonadales</taxon>
        <taxon>Gemmatimonadaceae</taxon>
        <taxon>Gemmatimonas</taxon>
    </lineage>
</organism>
<protein>
    <submittedName>
        <fullName evidence="6">TIGR01777 family protein</fullName>
    </submittedName>
</protein>
<dbReference type="AlphaFoldDB" id="A0A3D4V538"/>
<dbReference type="Pfam" id="PF03364">
    <property type="entry name" value="Polyketide_cyc"/>
    <property type="match status" value="1"/>
</dbReference>
<dbReference type="PANTHER" id="PTHR11092:SF0">
    <property type="entry name" value="EPIMERASE FAMILY PROTEIN SDR39U1"/>
    <property type="match status" value="1"/>
</dbReference>
<dbReference type="InterPro" id="IPR023393">
    <property type="entry name" value="START-like_dom_sf"/>
</dbReference>
<dbReference type="NCBIfam" id="TIGR01777">
    <property type="entry name" value="yfcH"/>
    <property type="match status" value="1"/>
</dbReference>
<evidence type="ECO:0000259" key="3">
    <source>
        <dbReference type="Pfam" id="PF01370"/>
    </source>
</evidence>
<evidence type="ECO:0000256" key="2">
    <source>
        <dbReference type="ARBA" id="ARBA00009353"/>
    </source>
</evidence>
<dbReference type="InterPro" id="IPR005031">
    <property type="entry name" value="COQ10_START"/>
</dbReference>
<dbReference type="Gene3D" id="3.30.530.20">
    <property type="match status" value="1"/>
</dbReference>
<dbReference type="Proteomes" id="UP000264071">
    <property type="component" value="Unassembled WGS sequence"/>
</dbReference>
<comment type="caution">
    <text evidence="6">The sequence shown here is derived from an EMBL/GenBank/DDBJ whole genome shotgun (WGS) entry which is preliminary data.</text>
</comment>
<dbReference type="InterPro" id="IPR013549">
    <property type="entry name" value="DUF1731"/>
</dbReference>
<feature type="domain" description="DUF1731" evidence="5">
    <location>
        <begin position="417"/>
        <end position="463"/>
    </location>
</feature>
<dbReference type="Pfam" id="PF08338">
    <property type="entry name" value="DUF1731"/>
    <property type="match status" value="1"/>
</dbReference>
<dbReference type="SUPFAM" id="SSF51735">
    <property type="entry name" value="NAD(P)-binding Rossmann-fold domains"/>
    <property type="match status" value="1"/>
</dbReference>
<dbReference type="EMBL" id="DPIY01000001">
    <property type="protein sequence ID" value="HCT55828.1"/>
    <property type="molecule type" value="Genomic_DNA"/>
</dbReference>
<dbReference type="OMA" id="YLPWIHI"/>
<dbReference type="InterPro" id="IPR010099">
    <property type="entry name" value="SDR39U1"/>
</dbReference>
<comment type="similarity">
    <text evidence="1">Belongs to the ribosome association toxin RatA family.</text>
</comment>
<evidence type="ECO:0000313" key="7">
    <source>
        <dbReference type="Proteomes" id="UP000264071"/>
    </source>
</evidence>
<dbReference type="CDD" id="cd07820">
    <property type="entry name" value="SRPBCC_3"/>
    <property type="match status" value="1"/>
</dbReference>
<dbReference type="InterPro" id="IPR036291">
    <property type="entry name" value="NAD(P)-bd_dom_sf"/>
</dbReference>
<comment type="similarity">
    <text evidence="2">Belongs to the NAD(P)-dependent epimerase/dehydratase family. SDR39U1 subfamily.</text>
</comment>
<dbReference type="Gene3D" id="3.40.50.720">
    <property type="entry name" value="NAD(P)-binding Rossmann-like Domain"/>
    <property type="match status" value="1"/>
</dbReference>
<evidence type="ECO:0000256" key="1">
    <source>
        <dbReference type="ARBA" id="ARBA00008918"/>
    </source>
</evidence>
<sequence length="468" mass="51732">MDDRRDETSSEAHGEFVRRVHTPVSVEELFAWHERPGAFQRLSPPWEDMELLVPHEGIHDGARVTVRMHTGPVPSTWRIEHRDYVANRQFRDVQLEGPFDEWVHTHRFEADGRGSVLEDHIRYALPLGVVGEMAAGWFTRDTLDRVFTYRHRLLVNDLARHAAYAERPRLRIAITGASGFIGTQLSAFLTTGGHEVVRIGRGDVRPGVVDVAWNPERGQLDPRALEGIDAVVHLAGASIADRWTKAHREAIRSSRVEGTSLLAHTLAQLDRKPAVLLSGSAIGYYGDRRDEVLDESSVPGDDYLAQTAVLWEGATAPAERAGIRVVHLRTGIVQGARGGALAKLAPLFRWGVGGKLGDGSQWMSPIALSDHMAAVHFCLMEGAVRGPVNLVIPEAVTNDEYTRVMGEVLHRPTLATAPAFALRMVLGAEMADLTVLASQRVRPGVLERAGFRWDFPELEGMLRFELGA</sequence>
<dbReference type="PANTHER" id="PTHR11092">
    <property type="entry name" value="SUGAR NUCLEOTIDE EPIMERASE RELATED"/>
    <property type="match status" value="1"/>
</dbReference>
<name>A0A3D4V538_9BACT</name>
<dbReference type="SUPFAM" id="SSF55961">
    <property type="entry name" value="Bet v1-like"/>
    <property type="match status" value="1"/>
</dbReference>
<feature type="domain" description="NAD-dependent epimerase/dehydratase" evidence="3">
    <location>
        <begin position="172"/>
        <end position="381"/>
    </location>
</feature>
<accession>A0A3D4V538</accession>
<dbReference type="InterPro" id="IPR001509">
    <property type="entry name" value="Epimerase_deHydtase"/>
</dbReference>
<feature type="domain" description="Coenzyme Q-binding protein COQ10 START" evidence="4">
    <location>
        <begin position="23"/>
        <end position="144"/>
    </location>
</feature>
<dbReference type="Pfam" id="PF01370">
    <property type="entry name" value="Epimerase"/>
    <property type="match status" value="1"/>
</dbReference>
<reference evidence="6 7" key="1">
    <citation type="journal article" date="2018" name="Nat. Biotechnol.">
        <title>A standardized bacterial taxonomy based on genome phylogeny substantially revises the tree of life.</title>
        <authorList>
            <person name="Parks D.H."/>
            <person name="Chuvochina M."/>
            <person name="Waite D.W."/>
            <person name="Rinke C."/>
            <person name="Skarshewski A."/>
            <person name="Chaumeil P.A."/>
            <person name="Hugenholtz P."/>
        </authorList>
    </citation>
    <scope>NUCLEOTIDE SEQUENCE [LARGE SCALE GENOMIC DNA]</scope>
    <source>
        <strain evidence="6">UBA8844</strain>
    </source>
</reference>
<evidence type="ECO:0000259" key="5">
    <source>
        <dbReference type="Pfam" id="PF08338"/>
    </source>
</evidence>